<name>A0A3M8B746_9BACL</name>
<organism evidence="1 2">
    <name type="scientific">Brevibacillus gelatini</name>
    <dbReference type="NCBI Taxonomy" id="1655277"/>
    <lineage>
        <taxon>Bacteria</taxon>
        <taxon>Bacillati</taxon>
        <taxon>Bacillota</taxon>
        <taxon>Bacilli</taxon>
        <taxon>Bacillales</taxon>
        <taxon>Paenibacillaceae</taxon>
        <taxon>Brevibacillus</taxon>
    </lineage>
</organism>
<protein>
    <submittedName>
        <fullName evidence="1">Uncharacterized protein</fullName>
    </submittedName>
</protein>
<reference evidence="1 2" key="1">
    <citation type="submission" date="2018-10" db="EMBL/GenBank/DDBJ databases">
        <title>Phylogenomics of Brevibacillus.</title>
        <authorList>
            <person name="Dunlap C."/>
        </authorList>
    </citation>
    <scope>NUCLEOTIDE SEQUENCE [LARGE SCALE GENOMIC DNA]</scope>
    <source>
        <strain evidence="1 2">DSM 100115</strain>
    </source>
</reference>
<keyword evidence="2" id="KW-1185">Reference proteome</keyword>
<comment type="caution">
    <text evidence="1">The sequence shown here is derived from an EMBL/GenBank/DDBJ whole genome shotgun (WGS) entry which is preliminary data.</text>
</comment>
<dbReference type="InterPro" id="IPR058705">
    <property type="entry name" value="A_ENA"/>
</dbReference>
<dbReference type="EMBL" id="RHHS01000014">
    <property type="protein sequence ID" value="RNB59199.1"/>
    <property type="molecule type" value="Genomic_DNA"/>
</dbReference>
<accession>A0A3M8B746</accession>
<dbReference type="Proteomes" id="UP000268829">
    <property type="component" value="Unassembled WGS sequence"/>
</dbReference>
<evidence type="ECO:0000313" key="2">
    <source>
        <dbReference type="Proteomes" id="UP000268829"/>
    </source>
</evidence>
<dbReference type="Pfam" id="PF26595">
    <property type="entry name" value="A_ENA"/>
    <property type="match status" value="1"/>
</dbReference>
<dbReference type="OrthoDB" id="2082444at2"/>
<proteinExistence type="predicted"/>
<gene>
    <name evidence="1" type="ORF">EDM57_05440</name>
</gene>
<dbReference type="AlphaFoldDB" id="A0A3M8B746"/>
<evidence type="ECO:0000313" key="1">
    <source>
        <dbReference type="EMBL" id="RNB59199.1"/>
    </source>
</evidence>
<dbReference type="RefSeq" id="WP_122903756.1">
    <property type="nucleotide sequence ID" value="NZ_RHHS01000014.1"/>
</dbReference>
<sequence>MSMPNVPDITPRITLTREEVFHLLLTSVAMEEISLSHIMNAEGEKIQRLLQKENVCLEDMLRINRSVERMLRSIISKQILLQFKLDNILEMERKTCDPGENSGDCHEE</sequence>